<protein>
    <submittedName>
        <fullName evidence="1">Uncharacterized protein</fullName>
    </submittedName>
</protein>
<reference evidence="1 2" key="2">
    <citation type="journal article" date="2003" name="Infect. Immun.">
        <title>Characterization and pathogenic significance of Vibrio vulnificus antigens preferentially expressed in septicemic patients.</title>
        <authorList>
            <person name="Kim Y.R."/>
            <person name="Lee S.E."/>
            <person name="Kim C.M."/>
            <person name="Kim S.Y."/>
            <person name="Shin E.K."/>
            <person name="Shin D.H."/>
            <person name="Chung S.S."/>
            <person name="Choy H.E."/>
            <person name="Progulske-Fox A."/>
            <person name="Hillman J.D."/>
            <person name="Handfield M."/>
            <person name="Rhee J.H."/>
        </authorList>
    </citation>
    <scope>NUCLEOTIDE SEQUENCE [LARGE SCALE GENOMIC DNA]</scope>
    <source>
        <strain evidence="1 2">CMCP6</strain>
    </source>
</reference>
<dbReference type="RefSeq" id="WP_011078236.1">
    <property type="nucleotide sequence ID" value="NC_004459.3"/>
</dbReference>
<dbReference type="InterPro" id="IPR027417">
    <property type="entry name" value="P-loop_NTPase"/>
</dbReference>
<gene>
    <name evidence="1" type="ordered locus">VV1_0116</name>
</gene>
<evidence type="ECO:0000313" key="1">
    <source>
        <dbReference type="EMBL" id="AAO08655.2"/>
    </source>
</evidence>
<dbReference type="EMBL" id="AE016795">
    <property type="protein sequence ID" value="AAO08655.2"/>
    <property type="molecule type" value="Genomic_DNA"/>
</dbReference>
<evidence type="ECO:0000313" key="2">
    <source>
        <dbReference type="Proteomes" id="UP000002275"/>
    </source>
</evidence>
<proteinExistence type="predicted"/>
<dbReference type="Gene3D" id="3.40.50.300">
    <property type="entry name" value="P-loop containing nucleotide triphosphate hydrolases"/>
    <property type="match status" value="1"/>
</dbReference>
<sequence>MATTSMEKSIVADRISAKERVEIQSRAQKEIMRYADNHGMWHKHVHNVELDPVQLLKMEEMDIHQNTVDFSCRRTGKTAVKEMYFLNWNAINGDQEGGIVAPREAQSLVNLGYHLDAIRRSDILSGFIAYKSGRKQLADTYYEFANRSKARAYGIMANVDGGDLTWASLEEVDDLDADRLYGRFLLMMGSSRRLGASKTAINKPQIRITGVFKGADTLSGLIDSGEYHCLPTVDCYLGIELGILNEEFIMSMRKQLPEDEYIRQLLCINVAAKNLIWEKYIRYAIQVGAKIGLEPAEPDPYAVYKKRGVIAWGYDHTGHGENLASSRSSLVIEEQVGNWSVVIFCKTWHPGTDEGVIRKDLVGFWRYFRPDYAIGDAFGIGLITQVNDDLFAEGLTQIDRRTIGGGESTASTWPEWAFSPLRFEGMAKHQMAQSLRSAYHNRQMVLPYVDDRESDPQLEDYVALPRQLKNIKPSPVKSGSYSSYQMVKKTIGDDLFDAHMASHWALVTQGAAPVPSIITINHKTREQLLGAPGAFNLLRNLR</sequence>
<dbReference type="Proteomes" id="UP000002275">
    <property type="component" value="Chromosome I"/>
</dbReference>
<accession>A0A3Q0L1G4</accession>
<reference evidence="2" key="1">
    <citation type="submission" date="2002-12" db="EMBL/GenBank/DDBJ databases">
        <title>Complete genome sequence of Vibrio vulnificus CMCP6.</title>
        <authorList>
            <person name="Rhee J.H."/>
            <person name="Kim S.Y."/>
            <person name="Chung S.S."/>
            <person name="Kim J.J."/>
            <person name="Moon Y.H."/>
            <person name="Jeong H."/>
            <person name="Choy H.E."/>
        </authorList>
    </citation>
    <scope>NUCLEOTIDE SEQUENCE [LARGE SCALE GENOMIC DNA]</scope>
    <source>
        <strain evidence="2">CMCP6</strain>
    </source>
</reference>
<dbReference type="AlphaFoldDB" id="A0A3Q0L1G4"/>
<reference evidence="1 2" key="3">
    <citation type="journal article" date="2011" name="Mol. Syst. Biol.">
        <title>Integrative genome-scale metabolic analysis of Vibrio vulnificus for drug targeting and discovery.</title>
        <authorList>
            <person name="Kim H.U."/>
            <person name="Kim S.Y."/>
            <person name="Jeong H."/>
            <person name="Kim T.Y."/>
            <person name="Kim J.J."/>
            <person name="Choy H.E."/>
            <person name="Yi K.Y."/>
            <person name="Rhee J.H."/>
            <person name="Lee S.Y."/>
        </authorList>
    </citation>
    <scope>NUCLEOTIDE SEQUENCE [LARGE SCALE GENOMIC DNA]</scope>
    <source>
        <strain evidence="1 2">CMCP6</strain>
    </source>
</reference>
<name>A0A3Q0L1G4_VIBVU</name>
<organism evidence="1 2">
    <name type="scientific">Vibrio vulnificus (strain CMCP6)</name>
    <dbReference type="NCBI Taxonomy" id="216895"/>
    <lineage>
        <taxon>Bacteria</taxon>
        <taxon>Pseudomonadati</taxon>
        <taxon>Pseudomonadota</taxon>
        <taxon>Gammaproteobacteria</taxon>
        <taxon>Vibrionales</taxon>
        <taxon>Vibrionaceae</taxon>
        <taxon>Vibrio</taxon>
    </lineage>
</organism>
<dbReference type="KEGG" id="vvu:VV1_0116"/>